<evidence type="ECO:0000256" key="7">
    <source>
        <dbReference type="ARBA" id="ARBA00047625"/>
    </source>
</evidence>
<dbReference type="EMBL" id="BMDZ01000025">
    <property type="protein sequence ID" value="GGB41690.1"/>
    <property type="molecule type" value="Genomic_DNA"/>
</dbReference>
<dbReference type="InterPro" id="IPR015421">
    <property type="entry name" value="PyrdxlP-dep_Trfase_major"/>
</dbReference>
<dbReference type="InterPro" id="IPR006233">
    <property type="entry name" value="Cys_b_lyase_bac"/>
</dbReference>
<evidence type="ECO:0000313" key="10">
    <source>
        <dbReference type="EMBL" id="GGB41690.1"/>
    </source>
</evidence>
<dbReference type="NCBIfam" id="TIGR01324">
    <property type="entry name" value="cysta_beta_ly_B"/>
    <property type="match status" value="1"/>
</dbReference>
<dbReference type="InterPro" id="IPR015422">
    <property type="entry name" value="PyrdxlP-dep_Trfase_small"/>
</dbReference>
<evidence type="ECO:0000256" key="6">
    <source>
        <dbReference type="ARBA" id="ARBA00047517"/>
    </source>
</evidence>
<comment type="catalytic activity">
    <reaction evidence="7">
        <text>an S-substituted L-cysteine + H2O = a thiol + pyruvate + NH4(+)</text>
        <dbReference type="Rhea" id="RHEA:18121"/>
        <dbReference type="ChEBI" id="CHEBI:15361"/>
        <dbReference type="ChEBI" id="CHEBI:15377"/>
        <dbReference type="ChEBI" id="CHEBI:28938"/>
        <dbReference type="ChEBI" id="CHEBI:29256"/>
        <dbReference type="ChEBI" id="CHEBI:58717"/>
        <dbReference type="EC" id="4.4.1.13"/>
    </reaction>
</comment>
<feature type="compositionally biased region" description="Basic and acidic residues" evidence="9">
    <location>
        <begin position="15"/>
        <end position="26"/>
    </location>
</feature>
<keyword evidence="4" id="KW-0456">Lyase</keyword>
<evidence type="ECO:0000313" key="11">
    <source>
        <dbReference type="Proteomes" id="UP000603352"/>
    </source>
</evidence>
<feature type="region of interest" description="Disordered" evidence="9">
    <location>
        <begin position="1"/>
        <end position="26"/>
    </location>
</feature>
<protein>
    <submittedName>
        <fullName evidence="10">Cystathionine beta-lyase</fullName>
    </submittedName>
</protein>
<evidence type="ECO:0000256" key="5">
    <source>
        <dbReference type="ARBA" id="ARBA00046315"/>
    </source>
</evidence>
<dbReference type="Proteomes" id="UP000603352">
    <property type="component" value="Unassembled WGS sequence"/>
</dbReference>
<gene>
    <name evidence="10" type="ORF">GCM10011505_23900</name>
</gene>
<dbReference type="InterPro" id="IPR000277">
    <property type="entry name" value="Cys/Met-Metab_PyrdxlP-dep_enz"/>
</dbReference>
<proteinExistence type="inferred from homology"/>
<dbReference type="InterPro" id="IPR054542">
    <property type="entry name" value="Cys_met_metab_PP"/>
</dbReference>
<comment type="catalytic activity">
    <reaction evidence="6">
        <text>L,L-cystathionine + H2O = L-homocysteine + pyruvate + NH4(+)</text>
        <dbReference type="Rhea" id="RHEA:13965"/>
        <dbReference type="ChEBI" id="CHEBI:15361"/>
        <dbReference type="ChEBI" id="CHEBI:15377"/>
        <dbReference type="ChEBI" id="CHEBI:28938"/>
        <dbReference type="ChEBI" id="CHEBI:58161"/>
        <dbReference type="ChEBI" id="CHEBI:58199"/>
    </reaction>
</comment>
<dbReference type="Gene3D" id="3.40.640.10">
    <property type="entry name" value="Type I PLP-dependent aspartate aminotransferase-like (Major domain)"/>
    <property type="match status" value="1"/>
</dbReference>
<comment type="pathway">
    <text evidence="5">Amino-acid biosynthesis; L-methionine biosynthesis via de novo pathway; L-homocysteine from L-cystathionine: step 1/1.</text>
</comment>
<dbReference type="Pfam" id="PF01053">
    <property type="entry name" value="Cys_Met_Meta_PP"/>
    <property type="match status" value="1"/>
</dbReference>
<comment type="similarity">
    <text evidence="2 8">Belongs to the trans-sulfuration enzymes family.</text>
</comment>
<sequence>MSDTPKPQPAPASADDGHDGAGGRFGEDTRIVHVGRDPFANHGIVNPPVHHASTVLFPTLEAMVAASADPTRGVYYGRYGTPITHALEDAYASLAGGHRGVALASGKTALMAVLAAFTRAGDHVVLLDNVYEPTRALADQFLGRYGVEVTYADPMLGADIATLFRPNTRLLMLEAPGSLTFEVPDLPAMIAAARAAGMRTALDNSWATPLYLKPLAMGVDVVMEAGTKYLVGHSDAMLGVLSATEDAFPFIRKAASEIGAPPGPDDCYLALRGLRTLSVRMARHQETGLTLARHLAGHDMVSRVLHPALPDCPGHDAFLRDFKGASGLFAIELVRPDDRPVPRTRIAAMVDDMVLFKMGFSWGGYESLVLPVDPRRARTATRGNWEDRGPLLRIHAGLEDPADLIADLDAGLARYAAAG</sequence>
<evidence type="ECO:0000256" key="1">
    <source>
        <dbReference type="ARBA" id="ARBA00001933"/>
    </source>
</evidence>
<comment type="cofactor">
    <cofactor evidence="1 8">
        <name>pyridoxal 5'-phosphate</name>
        <dbReference type="ChEBI" id="CHEBI:597326"/>
    </cofactor>
</comment>
<dbReference type="PANTHER" id="PTHR43500">
    <property type="entry name" value="CYSTATHIONINE BETA-LYASE-RELATED"/>
    <property type="match status" value="1"/>
</dbReference>
<keyword evidence="3 8" id="KW-0663">Pyridoxal phosphate</keyword>
<organism evidence="10 11">
    <name type="scientific">Tistrella bauzanensis</name>
    <dbReference type="NCBI Taxonomy" id="657419"/>
    <lineage>
        <taxon>Bacteria</taxon>
        <taxon>Pseudomonadati</taxon>
        <taxon>Pseudomonadota</taxon>
        <taxon>Alphaproteobacteria</taxon>
        <taxon>Geminicoccales</taxon>
        <taxon>Geminicoccaceae</taxon>
        <taxon>Tistrella</taxon>
    </lineage>
</organism>
<accession>A0ABQ1IHZ6</accession>
<evidence type="ECO:0000256" key="2">
    <source>
        <dbReference type="ARBA" id="ARBA00009077"/>
    </source>
</evidence>
<evidence type="ECO:0000256" key="3">
    <source>
        <dbReference type="ARBA" id="ARBA00022898"/>
    </source>
</evidence>
<dbReference type="PANTHER" id="PTHR43500:SF1">
    <property type="entry name" value="CYSTATHIONINE BETA-LYASE-RELATED"/>
    <property type="match status" value="1"/>
</dbReference>
<reference evidence="11" key="1">
    <citation type="journal article" date="2019" name="Int. J. Syst. Evol. Microbiol.">
        <title>The Global Catalogue of Microorganisms (GCM) 10K type strain sequencing project: providing services to taxonomists for standard genome sequencing and annotation.</title>
        <authorList>
            <consortium name="The Broad Institute Genomics Platform"/>
            <consortium name="The Broad Institute Genome Sequencing Center for Infectious Disease"/>
            <person name="Wu L."/>
            <person name="Ma J."/>
        </authorList>
    </citation>
    <scope>NUCLEOTIDE SEQUENCE [LARGE SCALE GENOMIC DNA]</scope>
    <source>
        <strain evidence="11">CGMCC 1.10188</strain>
    </source>
</reference>
<dbReference type="InterPro" id="IPR015424">
    <property type="entry name" value="PyrdxlP-dep_Trfase"/>
</dbReference>
<keyword evidence="11" id="KW-1185">Reference proteome</keyword>
<dbReference type="SUPFAM" id="SSF53383">
    <property type="entry name" value="PLP-dependent transferases"/>
    <property type="match status" value="1"/>
</dbReference>
<dbReference type="PIRSF" id="PIRSF001434">
    <property type="entry name" value="CGS"/>
    <property type="match status" value="1"/>
</dbReference>
<name>A0ABQ1IHZ6_9PROT</name>
<evidence type="ECO:0000256" key="4">
    <source>
        <dbReference type="ARBA" id="ARBA00023239"/>
    </source>
</evidence>
<evidence type="ECO:0000256" key="9">
    <source>
        <dbReference type="SAM" id="MobiDB-lite"/>
    </source>
</evidence>
<feature type="compositionally biased region" description="Pro residues" evidence="9">
    <location>
        <begin position="1"/>
        <end position="10"/>
    </location>
</feature>
<comment type="caution">
    <text evidence="10">The sequence shown here is derived from an EMBL/GenBank/DDBJ whole genome shotgun (WGS) entry which is preliminary data.</text>
</comment>
<dbReference type="Gene3D" id="3.90.1150.10">
    <property type="entry name" value="Aspartate Aminotransferase, domain 1"/>
    <property type="match status" value="1"/>
</dbReference>
<dbReference type="RefSeq" id="WP_188578090.1">
    <property type="nucleotide sequence ID" value="NZ_BMDZ01000025.1"/>
</dbReference>
<evidence type="ECO:0000256" key="8">
    <source>
        <dbReference type="RuleBase" id="RU362118"/>
    </source>
</evidence>
<dbReference type="PROSITE" id="PS00868">
    <property type="entry name" value="CYS_MET_METAB_PP"/>
    <property type="match status" value="1"/>
</dbReference>